<accession>A0A251V7J1</accession>
<feature type="signal peptide" evidence="1">
    <location>
        <begin position="1"/>
        <end position="18"/>
    </location>
</feature>
<evidence type="ECO:0000256" key="1">
    <source>
        <dbReference type="SAM" id="SignalP"/>
    </source>
</evidence>
<reference evidence="2 5" key="1">
    <citation type="journal article" date="2017" name="Nature">
        <title>The sunflower genome provides insights into oil metabolism, flowering and Asterid evolution.</title>
        <authorList>
            <person name="Badouin H."/>
            <person name="Gouzy J."/>
            <person name="Grassa C.J."/>
            <person name="Murat F."/>
            <person name="Staton S.E."/>
            <person name="Cottret L."/>
            <person name="Lelandais-Briere C."/>
            <person name="Owens G.L."/>
            <person name="Carrere S."/>
            <person name="Mayjonade B."/>
            <person name="Legrand L."/>
            <person name="Gill N."/>
            <person name="Kane N.C."/>
            <person name="Bowers J.E."/>
            <person name="Hubner S."/>
            <person name="Bellec A."/>
            <person name="Berard A."/>
            <person name="Berges H."/>
            <person name="Blanchet N."/>
            <person name="Boniface M.C."/>
            <person name="Brunel D."/>
            <person name="Catrice O."/>
            <person name="Chaidir N."/>
            <person name="Claudel C."/>
            <person name="Donnadieu C."/>
            <person name="Faraut T."/>
            <person name="Fievet G."/>
            <person name="Helmstetter N."/>
            <person name="King M."/>
            <person name="Knapp S.J."/>
            <person name="Lai Z."/>
            <person name="Le Paslier M.C."/>
            <person name="Lippi Y."/>
            <person name="Lorenzon L."/>
            <person name="Mandel J.R."/>
            <person name="Marage G."/>
            <person name="Marchand G."/>
            <person name="Marquand E."/>
            <person name="Bret-Mestries E."/>
            <person name="Morien E."/>
            <person name="Nambeesan S."/>
            <person name="Nguyen T."/>
            <person name="Pegot-Espagnet P."/>
            <person name="Pouilly N."/>
            <person name="Raftis F."/>
            <person name="Sallet E."/>
            <person name="Schiex T."/>
            <person name="Thomas J."/>
            <person name="Vandecasteele C."/>
            <person name="Vares D."/>
            <person name="Vear F."/>
            <person name="Vautrin S."/>
            <person name="Crespi M."/>
            <person name="Mangin B."/>
            <person name="Burke J.M."/>
            <person name="Salse J."/>
            <person name="Munos S."/>
            <person name="Vincourt P."/>
            <person name="Rieseberg L.H."/>
            <person name="Langlade N.B."/>
        </authorList>
    </citation>
    <scope>NUCLEOTIDE SEQUENCE [LARGE SCALE GENOMIC DNA]</scope>
    <source>
        <strain evidence="5">cv. SF193</strain>
        <tissue evidence="2">Leaves</tissue>
    </source>
</reference>
<organism evidence="4 5">
    <name type="scientific">Helianthus annuus</name>
    <name type="common">Common sunflower</name>
    <dbReference type="NCBI Taxonomy" id="4232"/>
    <lineage>
        <taxon>Eukaryota</taxon>
        <taxon>Viridiplantae</taxon>
        <taxon>Streptophyta</taxon>
        <taxon>Embryophyta</taxon>
        <taxon>Tracheophyta</taxon>
        <taxon>Spermatophyta</taxon>
        <taxon>Magnoliopsida</taxon>
        <taxon>eudicotyledons</taxon>
        <taxon>Gunneridae</taxon>
        <taxon>Pentapetalae</taxon>
        <taxon>asterids</taxon>
        <taxon>campanulids</taxon>
        <taxon>Asterales</taxon>
        <taxon>Asteraceae</taxon>
        <taxon>Asteroideae</taxon>
        <taxon>Heliantheae alliance</taxon>
        <taxon>Heliantheae</taxon>
        <taxon>Helianthus</taxon>
    </lineage>
</organism>
<feature type="chain" id="PRO_5012060958" description="Chemokine interleukin-8-like domain-containing protein" evidence="1">
    <location>
        <begin position="19"/>
        <end position="70"/>
    </location>
</feature>
<dbReference type="EMBL" id="MNCJ02000318">
    <property type="protein sequence ID" value="KAF5812974.1"/>
    <property type="molecule type" value="Genomic_DNA"/>
</dbReference>
<dbReference type="Gramene" id="mRNA:HanXRQr2_Chr03g0092771">
    <property type="protein sequence ID" value="mRNA:HanXRQr2_Chr03g0092771"/>
    <property type="gene ID" value="HanXRQr2_Chr03g0092771"/>
</dbReference>
<evidence type="ECO:0000313" key="5">
    <source>
        <dbReference type="Proteomes" id="UP000215914"/>
    </source>
</evidence>
<evidence type="ECO:0008006" key="6">
    <source>
        <dbReference type="Google" id="ProtNLM"/>
    </source>
</evidence>
<sequence length="70" mass="7705">MTLLILVVAFIIEMYCEAQYSCCCCSAKMIFSKPRVSVRINLKIKIVSTSPCGAVDAEAEKVQDLQCQLG</sequence>
<name>A0A251V7J1_HELAN</name>
<gene>
    <name evidence="4" type="ORF">HannXRQ_Chr03g0077131</name>
    <name evidence="2" type="ORF">HanXRQr2_Chr03g0092771</name>
    <name evidence="3" type="ORF">HanXRQr2_Chr03g0118461</name>
</gene>
<keyword evidence="5" id="KW-1185">Reference proteome</keyword>
<dbReference type="EMBL" id="MNCJ02000318">
    <property type="protein sequence ID" value="KAF5815052.1"/>
    <property type="molecule type" value="Genomic_DNA"/>
</dbReference>
<reference evidence="4" key="2">
    <citation type="submission" date="2017-02" db="EMBL/GenBank/DDBJ databases">
        <title>Sunflower complete genome.</title>
        <authorList>
            <person name="Langlade N."/>
            <person name="Munos S."/>
        </authorList>
    </citation>
    <scope>NUCLEOTIDE SEQUENCE [LARGE SCALE GENOMIC DNA]</scope>
    <source>
        <tissue evidence="4">Leaves</tissue>
    </source>
</reference>
<dbReference type="AlphaFoldDB" id="A0A251V7J1"/>
<proteinExistence type="predicted"/>
<dbReference type="InParanoid" id="A0A251V7J1"/>
<protein>
    <recommendedName>
        <fullName evidence="6">Chemokine interleukin-8-like domain-containing protein</fullName>
    </recommendedName>
</protein>
<evidence type="ECO:0000313" key="3">
    <source>
        <dbReference type="EMBL" id="KAF5815052.1"/>
    </source>
</evidence>
<dbReference type="Gramene" id="mRNA:HanXRQr2_Chr03g0118461">
    <property type="protein sequence ID" value="mRNA:HanXRQr2_Chr03g0118461"/>
    <property type="gene ID" value="HanXRQr2_Chr03g0118461"/>
</dbReference>
<evidence type="ECO:0000313" key="4">
    <source>
        <dbReference type="EMBL" id="OTG31570.1"/>
    </source>
</evidence>
<dbReference type="Proteomes" id="UP000215914">
    <property type="component" value="Chromosome 3"/>
</dbReference>
<keyword evidence="1" id="KW-0732">Signal</keyword>
<dbReference type="EMBL" id="CM007892">
    <property type="protein sequence ID" value="OTG31570.1"/>
    <property type="molecule type" value="Genomic_DNA"/>
</dbReference>
<evidence type="ECO:0000313" key="2">
    <source>
        <dbReference type="EMBL" id="KAF5812974.1"/>
    </source>
</evidence>
<reference evidence="2" key="3">
    <citation type="submission" date="2020-06" db="EMBL/GenBank/DDBJ databases">
        <title>Helianthus annuus Genome sequencing and assembly Release 2.</title>
        <authorList>
            <person name="Gouzy J."/>
            <person name="Langlade N."/>
            <person name="Munos S."/>
        </authorList>
    </citation>
    <scope>NUCLEOTIDE SEQUENCE</scope>
    <source>
        <tissue evidence="2">Leaves</tissue>
    </source>
</reference>